<keyword evidence="3 6" id="KW-0812">Transmembrane</keyword>
<evidence type="ECO:0000256" key="2">
    <source>
        <dbReference type="ARBA" id="ARBA00022475"/>
    </source>
</evidence>
<dbReference type="SUPFAM" id="SSF55729">
    <property type="entry name" value="Acyl-CoA N-acyltransferases (Nat)"/>
    <property type="match status" value="1"/>
</dbReference>
<comment type="caution">
    <text evidence="8">The sequence shown here is derived from an EMBL/GenBank/DDBJ whole genome shotgun (WGS) entry which is preliminary data.</text>
</comment>
<comment type="subcellular location">
    <subcellularLocation>
        <location evidence="1">Cell membrane</location>
        <topology evidence="1">Multi-pass membrane protein</topology>
    </subcellularLocation>
</comment>
<evidence type="ECO:0000313" key="8">
    <source>
        <dbReference type="EMBL" id="MBK1712647.1"/>
    </source>
</evidence>
<evidence type="ECO:0000313" key="9">
    <source>
        <dbReference type="Proteomes" id="UP001041814"/>
    </source>
</evidence>
<reference evidence="8" key="1">
    <citation type="submission" date="2017-08" db="EMBL/GenBank/DDBJ databases">
        <authorList>
            <person name="Imhoff J.F."/>
            <person name="Rahn T."/>
            <person name="Kuenzel S."/>
            <person name="Neulinger S.C."/>
        </authorList>
    </citation>
    <scope>NUCLEOTIDE SEQUENCE</scope>
    <source>
        <strain evidence="8">IM 151</strain>
    </source>
</reference>
<gene>
    <name evidence="8" type="ORF">CKO43_07625</name>
</gene>
<keyword evidence="9" id="KW-1185">Reference proteome</keyword>
<evidence type="ECO:0000256" key="3">
    <source>
        <dbReference type="ARBA" id="ARBA00022692"/>
    </source>
</evidence>
<evidence type="ECO:0000256" key="1">
    <source>
        <dbReference type="ARBA" id="ARBA00004651"/>
    </source>
</evidence>
<sequence length="477" mass="52464">MAGLGLLIVARGLLHRLDAAWAAALLLSVLATVLAWPKGIALDEALLLGSLATLLVISRRQFDRRSSLFAERLEPEWLLALGGVIAGCIGILFFAYQEVNYANRLWWQFEFDAQAPRSLRALLAVTLACLGFSAWQLLRPTAGEAARPTPAELERAAAISRDSPSAISQFALTGDKHLMFSASGRSFLMFGKQARSWIALDGPFGDAAEAPELVWRFVETAGAHGGRAAFYQVRPASLPMYLDCGLQAFKLGEYASVPLHDFNLRGVKRADLRSAINRAQREGLAFEVLDGAAVAHEIDALRAVSDAWLAEQRTREKGFSVGSFDPEWLQRTPVAVVRREGAIVAFANLLVTARREDATIDLMRHRPDAPPGTMDYLFAQLMLHLQAEGFARFGLGMAPMAGMAERRRAPRWQRVGRLLFEHGERFYNFRGLFRFKDKFAPEWEARYLVAPGGLAPVFVMIDVAALIGGGAKGVLTK</sequence>
<dbReference type="InterPro" id="IPR051211">
    <property type="entry name" value="PG_lysyltransferase"/>
</dbReference>
<keyword evidence="5 6" id="KW-0472">Membrane</keyword>
<evidence type="ECO:0000259" key="7">
    <source>
        <dbReference type="Pfam" id="PF09924"/>
    </source>
</evidence>
<feature type="transmembrane region" description="Helical" evidence="6">
    <location>
        <begin position="117"/>
        <end position="138"/>
    </location>
</feature>
<proteinExistence type="predicted"/>
<dbReference type="Pfam" id="PF09924">
    <property type="entry name" value="LPG_synthase_C"/>
    <property type="match status" value="1"/>
</dbReference>
<keyword evidence="4 6" id="KW-1133">Transmembrane helix</keyword>
<evidence type="ECO:0000256" key="5">
    <source>
        <dbReference type="ARBA" id="ARBA00023136"/>
    </source>
</evidence>
<feature type="domain" description="Phosphatidylglycerol lysyltransferase C-terminal" evidence="7">
    <location>
        <begin position="163"/>
        <end position="449"/>
    </location>
</feature>
<protein>
    <recommendedName>
        <fullName evidence="7">Phosphatidylglycerol lysyltransferase C-terminal domain-containing protein</fullName>
    </recommendedName>
</protein>
<evidence type="ECO:0000256" key="4">
    <source>
        <dbReference type="ARBA" id="ARBA00022989"/>
    </source>
</evidence>
<keyword evidence="2" id="KW-1003">Cell membrane</keyword>
<dbReference type="PANTHER" id="PTHR34697">
    <property type="entry name" value="PHOSPHATIDYLGLYCEROL LYSYLTRANSFERASE"/>
    <property type="match status" value="1"/>
</dbReference>
<dbReference type="Proteomes" id="UP001041814">
    <property type="component" value="Unassembled WGS sequence"/>
</dbReference>
<organism evidence="8 9">
    <name type="scientific">Rubrivivax gelatinosus</name>
    <name type="common">Rhodocyclus gelatinosus</name>
    <name type="synonym">Rhodopseudomonas gelatinosa</name>
    <dbReference type="NCBI Taxonomy" id="28068"/>
    <lineage>
        <taxon>Bacteria</taxon>
        <taxon>Pseudomonadati</taxon>
        <taxon>Pseudomonadota</taxon>
        <taxon>Betaproteobacteria</taxon>
        <taxon>Burkholderiales</taxon>
        <taxon>Sphaerotilaceae</taxon>
        <taxon>Rubrivivax</taxon>
    </lineage>
</organism>
<accession>A0ABS1DRL7</accession>
<feature type="transmembrane region" description="Helical" evidence="6">
    <location>
        <begin position="77"/>
        <end position="97"/>
    </location>
</feature>
<feature type="transmembrane region" description="Helical" evidence="6">
    <location>
        <begin position="35"/>
        <end position="57"/>
    </location>
</feature>
<dbReference type="PANTHER" id="PTHR34697:SF2">
    <property type="entry name" value="PHOSPHATIDYLGLYCEROL LYSYLTRANSFERASE"/>
    <property type="match status" value="1"/>
</dbReference>
<dbReference type="InterPro" id="IPR024320">
    <property type="entry name" value="LPG_synthase_C"/>
</dbReference>
<dbReference type="InterPro" id="IPR016181">
    <property type="entry name" value="Acyl_CoA_acyltransferase"/>
</dbReference>
<evidence type="ECO:0000256" key="6">
    <source>
        <dbReference type="SAM" id="Phobius"/>
    </source>
</evidence>
<reference evidence="8" key="2">
    <citation type="journal article" date="2020" name="Microorganisms">
        <title>Osmotic Adaptation and Compatible Solute Biosynthesis of Phototrophic Bacteria as Revealed from Genome Analyses.</title>
        <authorList>
            <person name="Imhoff J.F."/>
            <person name="Rahn T."/>
            <person name="Kunzel S."/>
            <person name="Keller A."/>
            <person name="Neulinger S.C."/>
        </authorList>
    </citation>
    <scope>NUCLEOTIDE SEQUENCE</scope>
    <source>
        <strain evidence="8">IM 151</strain>
    </source>
</reference>
<dbReference type="EMBL" id="NRRU01000022">
    <property type="protein sequence ID" value="MBK1712647.1"/>
    <property type="molecule type" value="Genomic_DNA"/>
</dbReference>
<name>A0ABS1DRL7_RUBGE</name>